<gene>
    <name evidence="2" type="ORF">NTEN_LOCUS20253</name>
</gene>
<evidence type="ECO:0000313" key="2">
    <source>
        <dbReference type="EMBL" id="CAB0015913.1"/>
    </source>
</evidence>
<sequence length="161" mass="18442">GELPIQHEVVDSEQCAVKFIKIKIHRSYGTFDLLFKLLVLLLFELLLLRVHHNICQLLHFWQRSSLFSDLPIFLLLWVSSTQHSSLRKQLENIIITACRGCRNGKYRPKSNCTKAEKKKFPNSTPRGKSLTRPRATMSGQDELRSGQEGAMTTLDPVQVPL</sequence>
<dbReference type="Proteomes" id="UP000479000">
    <property type="component" value="Unassembled WGS sequence"/>
</dbReference>
<feature type="region of interest" description="Disordered" evidence="1">
    <location>
        <begin position="109"/>
        <end position="161"/>
    </location>
</feature>
<evidence type="ECO:0000256" key="1">
    <source>
        <dbReference type="SAM" id="MobiDB-lite"/>
    </source>
</evidence>
<accession>A0A6H5HF36</accession>
<keyword evidence="3" id="KW-1185">Reference proteome</keyword>
<name>A0A6H5HF36_9HEMI</name>
<organism evidence="2 3">
    <name type="scientific">Nesidiocoris tenuis</name>
    <dbReference type="NCBI Taxonomy" id="355587"/>
    <lineage>
        <taxon>Eukaryota</taxon>
        <taxon>Metazoa</taxon>
        <taxon>Ecdysozoa</taxon>
        <taxon>Arthropoda</taxon>
        <taxon>Hexapoda</taxon>
        <taxon>Insecta</taxon>
        <taxon>Pterygota</taxon>
        <taxon>Neoptera</taxon>
        <taxon>Paraneoptera</taxon>
        <taxon>Hemiptera</taxon>
        <taxon>Heteroptera</taxon>
        <taxon>Panheteroptera</taxon>
        <taxon>Cimicomorpha</taxon>
        <taxon>Miridae</taxon>
        <taxon>Dicyphina</taxon>
        <taxon>Nesidiocoris</taxon>
    </lineage>
</organism>
<evidence type="ECO:0000313" key="3">
    <source>
        <dbReference type="Proteomes" id="UP000479000"/>
    </source>
</evidence>
<feature type="non-terminal residue" evidence="2">
    <location>
        <position position="1"/>
    </location>
</feature>
<dbReference type="EMBL" id="CADCXU010029743">
    <property type="protein sequence ID" value="CAB0015913.1"/>
    <property type="molecule type" value="Genomic_DNA"/>
</dbReference>
<dbReference type="AlphaFoldDB" id="A0A6H5HF36"/>
<proteinExistence type="predicted"/>
<reference evidence="2 3" key="1">
    <citation type="submission" date="2020-02" db="EMBL/GenBank/DDBJ databases">
        <authorList>
            <person name="Ferguson B K."/>
        </authorList>
    </citation>
    <scope>NUCLEOTIDE SEQUENCE [LARGE SCALE GENOMIC DNA]</scope>
</reference>
<protein>
    <submittedName>
        <fullName evidence="2">Uncharacterized protein</fullName>
    </submittedName>
</protein>